<feature type="transmembrane region" description="Helical" evidence="1">
    <location>
        <begin position="281"/>
        <end position="303"/>
    </location>
</feature>
<keyword evidence="1" id="KW-0472">Membrane</keyword>
<sequence length="435" mass="45666">MGVAEARALDLPGTAAELRGYRRGGIALTAVGVLLVVLSGLGFGLLPEEPEWAVDVAGFTGVAGVLTFFFGPFRLLYAFRFRRVLAAGPWSAHLAVAVSGSRGERVVLAGPDGGLWPLRVIATAARWAEVRPGGTGVLWWCGDPRKGGVLAAPGGGPLFRVKPVRGAAARLRLVEFAEGLGLAELPAPAQPHDAAGAVETAPPSRARFDAHARAWSPSGRRPLSPEPDPRTAPWWRVRGLRRLAGLHRVGFGLVGTAAYGALVGMDVIWPDPEAEVPGRPSVWSLLLLAAAVAWVLWSCFQVAARGLPVVRLLVRAALAPVPDERRYALVPAPVGDGLFLVLFPAHGGPDDRPEGVLPLMPPDRPVAATGTVELRGRLDRAGDDGEPVVVAWHGGRPLWPAGPYLEAGSRDGAELLEELAALLGAEPAPEAEAQS</sequence>
<evidence type="ECO:0000256" key="1">
    <source>
        <dbReference type="SAM" id="Phobius"/>
    </source>
</evidence>
<feature type="transmembrane region" description="Helical" evidence="1">
    <location>
        <begin position="52"/>
        <end position="73"/>
    </location>
</feature>
<protein>
    <submittedName>
        <fullName evidence="2">Uncharacterized protein</fullName>
    </submittedName>
</protein>
<name>A0A918T6H6_9ACTN</name>
<dbReference type="Proteomes" id="UP000644020">
    <property type="component" value="Unassembled WGS sequence"/>
</dbReference>
<reference evidence="2" key="2">
    <citation type="submission" date="2020-09" db="EMBL/GenBank/DDBJ databases">
        <authorList>
            <person name="Sun Q."/>
            <person name="Ohkuma M."/>
        </authorList>
    </citation>
    <scope>NUCLEOTIDE SEQUENCE</scope>
    <source>
        <strain evidence="2">JCM 4518</strain>
    </source>
</reference>
<comment type="caution">
    <text evidence="2">The sequence shown here is derived from an EMBL/GenBank/DDBJ whole genome shotgun (WGS) entry which is preliminary data.</text>
</comment>
<keyword evidence="1" id="KW-0812">Transmembrane</keyword>
<evidence type="ECO:0000313" key="2">
    <source>
        <dbReference type="EMBL" id="GHA97158.1"/>
    </source>
</evidence>
<reference evidence="2" key="1">
    <citation type="journal article" date="2014" name="Int. J. Syst. Evol. Microbiol.">
        <title>Complete genome sequence of Corynebacterium casei LMG S-19264T (=DSM 44701T), isolated from a smear-ripened cheese.</title>
        <authorList>
            <consortium name="US DOE Joint Genome Institute (JGI-PGF)"/>
            <person name="Walter F."/>
            <person name="Albersmeier A."/>
            <person name="Kalinowski J."/>
            <person name="Ruckert C."/>
        </authorList>
    </citation>
    <scope>NUCLEOTIDE SEQUENCE</scope>
    <source>
        <strain evidence="2">JCM 4518</strain>
    </source>
</reference>
<dbReference type="AlphaFoldDB" id="A0A918T6H6"/>
<feature type="transmembrane region" description="Helical" evidence="1">
    <location>
        <begin position="26"/>
        <end position="46"/>
    </location>
</feature>
<organism evidence="2 3">
    <name type="scientific">Streptomyces termitum</name>
    <dbReference type="NCBI Taxonomy" id="67368"/>
    <lineage>
        <taxon>Bacteria</taxon>
        <taxon>Bacillati</taxon>
        <taxon>Actinomycetota</taxon>
        <taxon>Actinomycetes</taxon>
        <taxon>Kitasatosporales</taxon>
        <taxon>Streptomycetaceae</taxon>
        <taxon>Streptomyces</taxon>
    </lineage>
</organism>
<accession>A0A918T6H6</accession>
<dbReference type="EMBL" id="BMUL01000012">
    <property type="protein sequence ID" value="GHA97158.1"/>
    <property type="molecule type" value="Genomic_DNA"/>
</dbReference>
<evidence type="ECO:0000313" key="3">
    <source>
        <dbReference type="Proteomes" id="UP000644020"/>
    </source>
</evidence>
<gene>
    <name evidence="2" type="ORF">GCM10010305_45890</name>
</gene>
<feature type="transmembrane region" description="Helical" evidence="1">
    <location>
        <begin position="249"/>
        <end position="269"/>
    </location>
</feature>
<proteinExistence type="predicted"/>
<keyword evidence="1" id="KW-1133">Transmembrane helix</keyword>
<keyword evidence="3" id="KW-1185">Reference proteome</keyword>